<dbReference type="eggNOG" id="COG1595">
    <property type="taxonomic scope" value="Bacteria"/>
</dbReference>
<dbReference type="HOGENOM" id="CLU_047691_3_1_6"/>
<evidence type="ECO:0000259" key="6">
    <source>
        <dbReference type="Pfam" id="PF08281"/>
    </source>
</evidence>
<dbReference type="Proteomes" id="UP000001171">
    <property type="component" value="Chromosome"/>
</dbReference>
<dbReference type="InterPro" id="IPR039425">
    <property type="entry name" value="RNA_pol_sigma-70-like"/>
</dbReference>
<evidence type="ECO:0000313" key="8">
    <source>
        <dbReference type="Proteomes" id="UP000001171"/>
    </source>
</evidence>
<feature type="domain" description="RNA polymerase sigma factor 70 region 4 type 2" evidence="6">
    <location>
        <begin position="114"/>
        <end position="160"/>
    </location>
</feature>
<dbReference type="InterPro" id="IPR014284">
    <property type="entry name" value="RNA_pol_sigma-70_dom"/>
</dbReference>
<comment type="similarity">
    <text evidence="1">Belongs to the sigma-70 factor family. ECF subfamily.</text>
</comment>
<protein>
    <submittedName>
        <fullName evidence="7">DNA-directed RNA polymerase specialized sigma subunit</fullName>
    </submittedName>
</protein>
<dbReference type="AlphaFoldDB" id="Q5QZW7"/>
<dbReference type="CDD" id="cd06171">
    <property type="entry name" value="Sigma70_r4"/>
    <property type="match status" value="1"/>
</dbReference>
<accession>Q5QZW7</accession>
<keyword evidence="3" id="KW-0731">Sigma factor</keyword>
<dbReference type="EMBL" id="AE017340">
    <property type="protein sequence ID" value="AAV80898.1"/>
    <property type="molecule type" value="Genomic_DNA"/>
</dbReference>
<evidence type="ECO:0000259" key="5">
    <source>
        <dbReference type="Pfam" id="PF04542"/>
    </source>
</evidence>
<dbReference type="STRING" id="283942.IL0054"/>
<keyword evidence="4" id="KW-0804">Transcription</keyword>
<dbReference type="NCBIfam" id="TIGR02937">
    <property type="entry name" value="sigma70-ECF"/>
    <property type="match status" value="1"/>
</dbReference>
<dbReference type="InterPro" id="IPR013324">
    <property type="entry name" value="RNA_pol_sigma_r3/r4-like"/>
</dbReference>
<evidence type="ECO:0000256" key="1">
    <source>
        <dbReference type="ARBA" id="ARBA00010641"/>
    </source>
</evidence>
<dbReference type="PANTHER" id="PTHR43133">
    <property type="entry name" value="RNA POLYMERASE ECF-TYPE SIGMA FACTO"/>
    <property type="match status" value="1"/>
</dbReference>
<dbReference type="Pfam" id="PF08281">
    <property type="entry name" value="Sigma70_r4_2"/>
    <property type="match status" value="1"/>
</dbReference>
<keyword evidence="2" id="KW-0805">Transcription regulation</keyword>
<feature type="domain" description="RNA polymerase sigma-70 region 2" evidence="5">
    <location>
        <begin position="15"/>
        <end position="81"/>
    </location>
</feature>
<dbReference type="PANTHER" id="PTHR43133:SF51">
    <property type="entry name" value="RNA POLYMERASE SIGMA FACTOR"/>
    <property type="match status" value="1"/>
</dbReference>
<evidence type="ECO:0000256" key="4">
    <source>
        <dbReference type="ARBA" id="ARBA00023163"/>
    </source>
</evidence>
<dbReference type="DNASU" id="3172589"/>
<dbReference type="InterPro" id="IPR013325">
    <property type="entry name" value="RNA_pol_sigma_r2"/>
</dbReference>
<reference evidence="7 8" key="1">
    <citation type="journal article" date="2004" name="Proc. Natl. Acad. Sci. U.S.A.">
        <title>Genome sequence of the deep-sea gamma-proteobacterium Idiomarina loihiensis reveals amino acid fermentation as a source of carbon and energy.</title>
        <authorList>
            <person name="Hou S."/>
            <person name="Saw J.H."/>
            <person name="Lee K.S."/>
            <person name="Freitas T.A."/>
            <person name="Belisle C."/>
            <person name="Kawarabayasi Y."/>
            <person name="Donachie S.P."/>
            <person name="Pikina A."/>
            <person name="Galperin M.Y."/>
            <person name="Koonin E.V."/>
            <person name="Makarova K.S."/>
            <person name="Omelchenko M.V."/>
            <person name="Sorokin A."/>
            <person name="Wolf Y.I."/>
            <person name="Li Q.X."/>
            <person name="Keum Y.S."/>
            <person name="Campbell S."/>
            <person name="Denery J."/>
            <person name="Aizawa S."/>
            <person name="Shibata S."/>
            <person name="Malahoff A."/>
            <person name="Alam M."/>
        </authorList>
    </citation>
    <scope>NUCLEOTIDE SEQUENCE [LARGE SCALE GENOMIC DNA]</scope>
    <source>
        <strain evidence="8">ATCC BAA-735 / DSM 15497 / L2-TR</strain>
    </source>
</reference>
<dbReference type="Pfam" id="PF04542">
    <property type="entry name" value="Sigma70_r2"/>
    <property type="match status" value="1"/>
</dbReference>
<dbReference type="Gene3D" id="1.10.1740.10">
    <property type="match status" value="1"/>
</dbReference>
<gene>
    <name evidence="7" type="ordered locus">IL0054</name>
</gene>
<dbReference type="InterPro" id="IPR007627">
    <property type="entry name" value="RNA_pol_sigma70_r2"/>
</dbReference>
<dbReference type="RefSeq" id="WP_011233318.1">
    <property type="nucleotide sequence ID" value="NC_006512.1"/>
</dbReference>
<dbReference type="InterPro" id="IPR013249">
    <property type="entry name" value="RNA_pol_sigma70_r4_t2"/>
</dbReference>
<sequence>MTLQQHKAKISDLALQHGRLVFHCAYRLLSDTHLAEDVTQDVFIKLFKKSLKSMNEVKNWPAYLKSMAVTTAIDYLRRNKRLAEDDLESVPENESDTSRHPLNQVLRDRDLILFKQALLQLTEQDAHIYCLRHVEGYSYQEIAELMHVSSNSVGVSLHRSQLKLSSIVGKSEYLGARHEH</sequence>
<dbReference type="OrthoDB" id="9797134at2"/>
<name>Q5QZW7_IDILO</name>
<dbReference type="SUPFAM" id="SSF88946">
    <property type="entry name" value="Sigma2 domain of RNA polymerase sigma factors"/>
    <property type="match status" value="1"/>
</dbReference>
<dbReference type="GeneID" id="41335200"/>
<proteinExistence type="inferred from homology"/>
<keyword evidence="8" id="KW-1185">Reference proteome</keyword>
<dbReference type="InterPro" id="IPR036388">
    <property type="entry name" value="WH-like_DNA-bd_sf"/>
</dbReference>
<dbReference type="Gene3D" id="1.10.10.10">
    <property type="entry name" value="Winged helix-like DNA-binding domain superfamily/Winged helix DNA-binding domain"/>
    <property type="match status" value="1"/>
</dbReference>
<evidence type="ECO:0000256" key="2">
    <source>
        <dbReference type="ARBA" id="ARBA00023015"/>
    </source>
</evidence>
<dbReference type="GO" id="GO:0006352">
    <property type="term" value="P:DNA-templated transcription initiation"/>
    <property type="evidence" value="ECO:0007669"/>
    <property type="project" value="InterPro"/>
</dbReference>
<dbReference type="GO" id="GO:0016987">
    <property type="term" value="F:sigma factor activity"/>
    <property type="evidence" value="ECO:0007669"/>
    <property type="project" value="UniProtKB-KW"/>
</dbReference>
<organism evidence="7 8">
    <name type="scientific">Idiomarina loihiensis (strain ATCC BAA-735 / DSM 15497 / L2-TR)</name>
    <dbReference type="NCBI Taxonomy" id="283942"/>
    <lineage>
        <taxon>Bacteria</taxon>
        <taxon>Pseudomonadati</taxon>
        <taxon>Pseudomonadota</taxon>
        <taxon>Gammaproteobacteria</taxon>
        <taxon>Alteromonadales</taxon>
        <taxon>Idiomarinaceae</taxon>
        <taxon>Idiomarina</taxon>
    </lineage>
</organism>
<evidence type="ECO:0000313" key="7">
    <source>
        <dbReference type="EMBL" id="AAV80898.1"/>
    </source>
</evidence>
<dbReference type="GO" id="GO:0003677">
    <property type="term" value="F:DNA binding"/>
    <property type="evidence" value="ECO:0007669"/>
    <property type="project" value="InterPro"/>
</dbReference>
<dbReference type="GO" id="GO:0000428">
    <property type="term" value="C:DNA-directed RNA polymerase complex"/>
    <property type="evidence" value="ECO:0007669"/>
    <property type="project" value="UniProtKB-KW"/>
</dbReference>
<dbReference type="SUPFAM" id="SSF88659">
    <property type="entry name" value="Sigma3 and sigma4 domains of RNA polymerase sigma factors"/>
    <property type="match status" value="1"/>
</dbReference>
<evidence type="ECO:0000256" key="3">
    <source>
        <dbReference type="ARBA" id="ARBA00023082"/>
    </source>
</evidence>
<dbReference type="KEGG" id="ilo:IL0054"/>
<keyword evidence="7" id="KW-0240">DNA-directed RNA polymerase</keyword>